<comment type="caution">
    <text evidence="2">The sequence shown here is derived from an EMBL/GenBank/DDBJ whole genome shotgun (WGS) entry which is preliminary data.</text>
</comment>
<feature type="compositionally biased region" description="Basic and acidic residues" evidence="1">
    <location>
        <begin position="346"/>
        <end position="365"/>
    </location>
</feature>
<feature type="compositionally biased region" description="Polar residues" evidence="1">
    <location>
        <begin position="149"/>
        <end position="161"/>
    </location>
</feature>
<dbReference type="RefSeq" id="XP_029218817.1">
    <property type="nucleotide sequence ID" value="XM_029365234.1"/>
</dbReference>
<dbReference type="GeneID" id="40311767"/>
<feature type="region of interest" description="Disordered" evidence="1">
    <location>
        <begin position="245"/>
        <end position="366"/>
    </location>
</feature>
<feature type="compositionally biased region" description="Low complexity" evidence="1">
    <location>
        <begin position="275"/>
        <end position="288"/>
    </location>
</feature>
<feature type="region of interest" description="Disordered" evidence="1">
    <location>
        <begin position="423"/>
        <end position="476"/>
    </location>
</feature>
<protein>
    <submittedName>
        <fullName evidence="2">Uncharacterized protein</fullName>
    </submittedName>
</protein>
<feature type="region of interest" description="Disordered" evidence="1">
    <location>
        <begin position="98"/>
        <end position="162"/>
    </location>
</feature>
<feature type="region of interest" description="Disordered" evidence="1">
    <location>
        <begin position="1"/>
        <end position="42"/>
    </location>
</feature>
<feature type="region of interest" description="Disordered" evidence="1">
    <location>
        <begin position="176"/>
        <end position="210"/>
    </location>
</feature>
<sequence length="494" mass="51255">MASHEQSSSQPQGGEVHSLADARGAEIGSRQLSVPESVLGSTDGADVSHRIVEVGGADGGTMVIRRARVRAQRPQNYFAAPAAINVMAVRSRANSVVPSAANSPRAHSAEPVGSSDDLVGPGVTPSPPSGDAPGACSEASTAAVPAQSPPATQHVQSSRPAVSQLMRAEFAHANAVMERRRASRAQSRQASHVASRATSPRGSFADHLSPSAFDRRRMGFQEPSAAAQRLDQDAVDSSGFKRVGAAEAERPFDGAPEGKSANSRSSVGNVLLNRGTLGTKSSSTSVVSGREEMGGESLPKDKGGDMAGMEAPVLGGDPSSLVTAERSGGTPSSTAVLPVTAVPPRTGERRGSEGEHRLGKKHAEQVHQGVLDMVKLEEERRVSRIASRIASRAISRNPAEKSVSFLRERTDVTHAAAEALRRHLAAEGSDAGKGPVSDTERPQQTKEAFSGGLVRGDGEATVAPRRGPAIPHARCSEVSSVRGRAIDAALAQQT</sequence>
<organism evidence="2 3">
    <name type="scientific">Besnoitia besnoiti</name>
    <name type="common">Apicomplexan protozoan</name>
    <dbReference type="NCBI Taxonomy" id="94643"/>
    <lineage>
        <taxon>Eukaryota</taxon>
        <taxon>Sar</taxon>
        <taxon>Alveolata</taxon>
        <taxon>Apicomplexa</taxon>
        <taxon>Conoidasida</taxon>
        <taxon>Coccidia</taxon>
        <taxon>Eucoccidiorida</taxon>
        <taxon>Eimeriorina</taxon>
        <taxon>Sarcocystidae</taxon>
        <taxon>Besnoitia</taxon>
    </lineage>
</organism>
<gene>
    <name evidence="2" type="ORF">BESB_068410</name>
</gene>
<evidence type="ECO:0000313" key="3">
    <source>
        <dbReference type="Proteomes" id="UP000224006"/>
    </source>
</evidence>
<feature type="compositionally biased region" description="Basic and acidic residues" evidence="1">
    <location>
        <begin position="289"/>
        <end position="304"/>
    </location>
</feature>
<evidence type="ECO:0000256" key="1">
    <source>
        <dbReference type="SAM" id="MobiDB-lite"/>
    </source>
</evidence>
<dbReference type="KEGG" id="bbes:BESB_068410"/>
<proteinExistence type="predicted"/>
<feature type="compositionally biased region" description="Polar residues" evidence="1">
    <location>
        <begin position="1"/>
        <end position="12"/>
    </location>
</feature>
<accession>A0A2A9M8K3</accession>
<dbReference type="AlphaFoldDB" id="A0A2A9M8K3"/>
<dbReference type="VEuPathDB" id="ToxoDB:BESB_068410"/>
<dbReference type="EMBL" id="NWUJ01000006">
    <property type="protein sequence ID" value="PFH34808.1"/>
    <property type="molecule type" value="Genomic_DNA"/>
</dbReference>
<reference evidence="2 3" key="1">
    <citation type="submission" date="2017-09" db="EMBL/GenBank/DDBJ databases">
        <title>Genome sequencing of Besnoitia besnoiti strain Bb-Ger1.</title>
        <authorList>
            <person name="Schares G."/>
            <person name="Venepally P."/>
            <person name="Lorenzi H.A."/>
        </authorList>
    </citation>
    <scope>NUCLEOTIDE SEQUENCE [LARGE SCALE GENOMIC DNA]</scope>
    <source>
        <strain evidence="2 3">Bb-Ger1</strain>
    </source>
</reference>
<name>A0A2A9M8K3_BESBE</name>
<keyword evidence="3" id="KW-1185">Reference proteome</keyword>
<dbReference type="Proteomes" id="UP000224006">
    <property type="component" value="Chromosome VI"/>
</dbReference>
<feature type="compositionally biased region" description="Low complexity" evidence="1">
    <location>
        <begin position="184"/>
        <end position="197"/>
    </location>
</feature>
<dbReference type="OrthoDB" id="331837at2759"/>
<evidence type="ECO:0000313" key="2">
    <source>
        <dbReference type="EMBL" id="PFH34808.1"/>
    </source>
</evidence>